<proteinExistence type="predicted"/>
<dbReference type="InterPro" id="IPR000780">
    <property type="entry name" value="CheR_MeTrfase"/>
</dbReference>
<dbReference type="PANTHER" id="PTHR24422:SF19">
    <property type="entry name" value="CHEMOTAXIS PROTEIN METHYLTRANSFERASE"/>
    <property type="match status" value="1"/>
</dbReference>
<dbReference type="PROSITE" id="PS50123">
    <property type="entry name" value="CHER"/>
    <property type="match status" value="1"/>
</dbReference>
<dbReference type="EMBL" id="QNRX01000001">
    <property type="protein sequence ID" value="RBP70134.1"/>
    <property type="molecule type" value="Genomic_DNA"/>
</dbReference>
<comment type="catalytic activity">
    <reaction evidence="1">
        <text>L-glutamyl-[protein] + S-adenosyl-L-methionine = [protein]-L-glutamate 5-O-methyl ester + S-adenosyl-L-homocysteine</text>
        <dbReference type="Rhea" id="RHEA:24452"/>
        <dbReference type="Rhea" id="RHEA-COMP:10208"/>
        <dbReference type="Rhea" id="RHEA-COMP:10311"/>
        <dbReference type="ChEBI" id="CHEBI:29973"/>
        <dbReference type="ChEBI" id="CHEBI:57856"/>
        <dbReference type="ChEBI" id="CHEBI:59789"/>
        <dbReference type="ChEBI" id="CHEBI:82795"/>
        <dbReference type="EC" id="2.1.1.80"/>
    </reaction>
</comment>
<dbReference type="Pfam" id="PF03705">
    <property type="entry name" value="CheR_N"/>
    <property type="match status" value="1"/>
</dbReference>
<organism evidence="7 8">
    <name type="scientific">Alkalibaculum bacchi</name>
    <dbReference type="NCBI Taxonomy" id="645887"/>
    <lineage>
        <taxon>Bacteria</taxon>
        <taxon>Bacillati</taxon>
        <taxon>Bacillota</taxon>
        <taxon>Clostridia</taxon>
        <taxon>Eubacteriales</taxon>
        <taxon>Eubacteriaceae</taxon>
        <taxon>Alkalibaculum</taxon>
    </lineage>
</organism>
<evidence type="ECO:0000259" key="6">
    <source>
        <dbReference type="PROSITE" id="PS50123"/>
    </source>
</evidence>
<dbReference type="GO" id="GO:0032259">
    <property type="term" value="P:methylation"/>
    <property type="evidence" value="ECO:0007669"/>
    <property type="project" value="UniProtKB-KW"/>
</dbReference>
<gene>
    <name evidence="7" type="ORF">DES36_101189</name>
</gene>
<evidence type="ECO:0000256" key="3">
    <source>
        <dbReference type="ARBA" id="ARBA00022603"/>
    </source>
</evidence>
<evidence type="ECO:0000256" key="1">
    <source>
        <dbReference type="ARBA" id="ARBA00001541"/>
    </source>
</evidence>
<dbReference type="SMART" id="SM00138">
    <property type="entry name" value="MeTrc"/>
    <property type="match status" value="1"/>
</dbReference>
<dbReference type="InterPro" id="IPR050903">
    <property type="entry name" value="Bact_Chemotaxis_MeTrfase"/>
</dbReference>
<name>A0A366II02_9FIRM</name>
<evidence type="ECO:0000313" key="7">
    <source>
        <dbReference type="EMBL" id="RBP70134.1"/>
    </source>
</evidence>
<keyword evidence="5" id="KW-0949">S-adenosyl-L-methionine</keyword>
<evidence type="ECO:0000313" key="8">
    <source>
        <dbReference type="Proteomes" id="UP000253490"/>
    </source>
</evidence>
<sequence length="257" mass="29983">MNLDFDFFYSWVKSNLHIDLNAYKEKQLQRRIATIMKNSGASDLREYAKLISQDQETKNIFLDYITINVTEFFRNKEIFEQYEAVIKDVLIPRFRSINIWSAACSVGAEPYSIAIILDKYNLYKGNKILATDIDDNILKKAQKGVFYDHQLKNVSSKDLAHYFMQQDNQYVIDEKIKNMVSFKKHDLILDQYEKNLHSVVCRNVTIYFKNEAKDQIYAKISQSLVSGGVLFTGATESIYNPKEIGLKKLSTFIYEKI</sequence>
<dbReference type="SUPFAM" id="SSF47757">
    <property type="entry name" value="Chemotaxis receptor methyltransferase CheR, N-terminal domain"/>
    <property type="match status" value="1"/>
</dbReference>
<feature type="domain" description="CheR-type methyltransferase" evidence="6">
    <location>
        <begin position="1"/>
        <end position="257"/>
    </location>
</feature>
<dbReference type="Gene3D" id="1.10.155.10">
    <property type="entry name" value="Chemotaxis receptor methyltransferase CheR, N-terminal domain"/>
    <property type="match status" value="1"/>
</dbReference>
<comment type="caution">
    <text evidence="7">The sequence shown here is derived from an EMBL/GenBank/DDBJ whole genome shotgun (WGS) entry which is preliminary data.</text>
</comment>
<dbReference type="Pfam" id="PF01739">
    <property type="entry name" value="CheR"/>
    <property type="match status" value="1"/>
</dbReference>
<dbReference type="RefSeq" id="WP_113919344.1">
    <property type="nucleotide sequence ID" value="NZ_QNRX01000001.1"/>
</dbReference>
<dbReference type="SUPFAM" id="SSF53335">
    <property type="entry name" value="S-adenosyl-L-methionine-dependent methyltransferases"/>
    <property type="match status" value="1"/>
</dbReference>
<dbReference type="InterPro" id="IPR022641">
    <property type="entry name" value="CheR_N"/>
</dbReference>
<dbReference type="EC" id="2.1.1.80" evidence="2"/>
<protein>
    <recommendedName>
        <fullName evidence="2">protein-glutamate O-methyltransferase</fullName>
        <ecNumber evidence="2">2.1.1.80</ecNumber>
    </recommendedName>
</protein>
<dbReference type="PRINTS" id="PR00996">
    <property type="entry name" value="CHERMTFRASE"/>
</dbReference>
<dbReference type="PANTHER" id="PTHR24422">
    <property type="entry name" value="CHEMOTAXIS PROTEIN METHYLTRANSFERASE"/>
    <property type="match status" value="1"/>
</dbReference>
<evidence type="ECO:0000256" key="4">
    <source>
        <dbReference type="ARBA" id="ARBA00022679"/>
    </source>
</evidence>
<keyword evidence="8" id="KW-1185">Reference proteome</keyword>
<evidence type="ECO:0000256" key="2">
    <source>
        <dbReference type="ARBA" id="ARBA00012534"/>
    </source>
</evidence>
<accession>A0A366II02</accession>
<reference evidence="7 8" key="1">
    <citation type="submission" date="2018-06" db="EMBL/GenBank/DDBJ databases">
        <title>Genomic Encyclopedia of Type Strains, Phase IV (KMG-IV): sequencing the most valuable type-strain genomes for metagenomic binning, comparative biology and taxonomic classification.</title>
        <authorList>
            <person name="Goeker M."/>
        </authorList>
    </citation>
    <scope>NUCLEOTIDE SEQUENCE [LARGE SCALE GENOMIC DNA]</scope>
    <source>
        <strain evidence="7 8">DSM 22112</strain>
    </source>
</reference>
<dbReference type="GO" id="GO:0008983">
    <property type="term" value="F:protein-glutamate O-methyltransferase activity"/>
    <property type="evidence" value="ECO:0007669"/>
    <property type="project" value="UniProtKB-EC"/>
</dbReference>
<dbReference type="InterPro" id="IPR029063">
    <property type="entry name" value="SAM-dependent_MTases_sf"/>
</dbReference>
<dbReference type="Proteomes" id="UP000253490">
    <property type="component" value="Unassembled WGS sequence"/>
</dbReference>
<dbReference type="AlphaFoldDB" id="A0A366II02"/>
<dbReference type="Gene3D" id="3.40.50.150">
    <property type="entry name" value="Vaccinia Virus protein VP39"/>
    <property type="match status" value="1"/>
</dbReference>
<dbReference type="OrthoDB" id="9816309at2"/>
<dbReference type="InterPro" id="IPR036804">
    <property type="entry name" value="CheR_N_sf"/>
</dbReference>
<keyword evidence="4 7" id="KW-0808">Transferase</keyword>
<dbReference type="InterPro" id="IPR022642">
    <property type="entry name" value="CheR_C"/>
</dbReference>
<evidence type="ECO:0000256" key="5">
    <source>
        <dbReference type="ARBA" id="ARBA00022691"/>
    </source>
</evidence>
<keyword evidence="3 7" id="KW-0489">Methyltransferase</keyword>